<dbReference type="Proteomes" id="UP000678281">
    <property type="component" value="Unassembled WGS sequence"/>
</dbReference>
<dbReference type="AlphaFoldDB" id="A0A942IES5"/>
<dbReference type="InterPro" id="IPR044922">
    <property type="entry name" value="DUF2063_N_sf"/>
</dbReference>
<dbReference type="Gene3D" id="1.10.150.690">
    <property type="entry name" value="DUF2063"/>
    <property type="match status" value="1"/>
</dbReference>
<dbReference type="GO" id="GO:0003677">
    <property type="term" value="F:DNA binding"/>
    <property type="evidence" value="ECO:0007669"/>
    <property type="project" value="UniProtKB-KW"/>
</dbReference>
<feature type="domain" description="Putative DNA-binding" evidence="1">
    <location>
        <begin position="6"/>
        <end position="97"/>
    </location>
</feature>
<sequence length="251" mass="26622">MSPVSQQARFAAAVQDPTRPLPDGVVSYRGDADPLRFAVYRNNVHVGLVGVLASKFPVCARLVGDDFFTAMARIYVADHKPATPVMMRYGADFPDFIASFDNARSVPYLADIARLEEAWAIAYNAADQEPLVIAQLAGLEPHSLLETQLHAHPACSLIISTFPVGTIWSAHQTSGITVRPGAETVLLTRPQADVQVTVIPAADAAFLARLLRGEAIGAAAAAVLETHASFDLAQALTGLCALGAFSSSREG</sequence>
<evidence type="ECO:0000259" key="1">
    <source>
        <dbReference type="Pfam" id="PF09836"/>
    </source>
</evidence>
<evidence type="ECO:0000313" key="2">
    <source>
        <dbReference type="EMBL" id="MBS3850014.1"/>
    </source>
</evidence>
<proteinExistence type="predicted"/>
<accession>A0A942IES5</accession>
<dbReference type="RefSeq" id="WP_212659626.1">
    <property type="nucleotide sequence ID" value="NZ_JAGXTP010000002.1"/>
</dbReference>
<comment type="caution">
    <text evidence="2">The sequence shown here is derived from an EMBL/GenBank/DDBJ whole genome shotgun (WGS) entry which is preliminary data.</text>
</comment>
<name>A0A942IES5_9HYPH</name>
<dbReference type="InterPro" id="IPR018640">
    <property type="entry name" value="DUF2063"/>
</dbReference>
<dbReference type="EMBL" id="JAGXTP010000002">
    <property type="protein sequence ID" value="MBS3850014.1"/>
    <property type="molecule type" value="Genomic_DNA"/>
</dbReference>
<keyword evidence="2" id="KW-0238">DNA-binding</keyword>
<reference evidence="2" key="1">
    <citation type="submission" date="2021-04" db="EMBL/GenBank/DDBJ databases">
        <title>Devosia litorisediminis sp. nov., isolated from a sand dune.</title>
        <authorList>
            <person name="Park S."/>
            <person name="Yoon J.-H."/>
        </authorList>
    </citation>
    <scope>NUCLEOTIDE SEQUENCE</scope>
    <source>
        <strain evidence="2">BSSL-BM10</strain>
    </source>
</reference>
<evidence type="ECO:0000313" key="3">
    <source>
        <dbReference type="Proteomes" id="UP000678281"/>
    </source>
</evidence>
<organism evidence="2 3">
    <name type="scientific">Devosia litorisediminis</name>
    <dbReference type="NCBI Taxonomy" id="2829817"/>
    <lineage>
        <taxon>Bacteria</taxon>
        <taxon>Pseudomonadati</taxon>
        <taxon>Pseudomonadota</taxon>
        <taxon>Alphaproteobacteria</taxon>
        <taxon>Hyphomicrobiales</taxon>
        <taxon>Devosiaceae</taxon>
        <taxon>Devosia</taxon>
    </lineage>
</organism>
<keyword evidence="3" id="KW-1185">Reference proteome</keyword>
<gene>
    <name evidence="2" type="ORF">KD146_15030</name>
</gene>
<protein>
    <submittedName>
        <fullName evidence="2">DNA-binding domain-containing protein</fullName>
    </submittedName>
</protein>
<dbReference type="Pfam" id="PF09836">
    <property type="entry name" value="DUF2063"/>
    <property type="match status" value="1"/>
</dbReference>